<sequence length="103" mass="11965">MAEKVISIQDRRPLWRKAFDSAERTATPWLEELFESDDFHAALGRVTQTRRELHKLAESTSREILHRFNLPAGSDVTRILAEIGRLHTEVRQLSADLSRLRNE</sequence>
<dbReference type="EMBL" id="VCQU01000005">
    <property type="protein sequence ID" value="NMN96705.1"/>
    <property type="molecule type" value="Genomic_DNA"/>
</dbReference>
<proteinExistence type="predicted"/>
<comment type="caution">
    <text evidence="1">The sequence shown here is derived from an EMBL/GenBank/DDBJ whole genome shotgun (WGS) entry which is preliminary data.</text>
</comment>
<evidence type="ECO:0000313" key="2">
    <source>
        <dbReference type="Proteomes" id="UP000535543"/>
    </source>
</evidence>
<keyword evidence="2" id="KW-1185">Reference proteome</keyword>
<organism evidence="1 2">
    <name type="scientific">Antrihabitans stalactiti</name>
    <dbReference type="NCBI Taxonomy" id="2584121"/>
    <lineage>
        <taxon>Bacteria</taxon>
        <taxon>Bacillati</taxon>
        <taxon>Actinomycetota</taxon>
        <taxon>Actinomycetes</taxon>
        <taxon>Mycobacteriales</taxon>
        <taxon>Nocardiaceae</taxon>
        <taxon>Antrihabitans</taxon>
    </lineage>
</organism>
<reference evidence="1 2" key="2">
    <citation type="submission" date="2020-06" db="EMBL/GenBank/DDBJ databases">
        <title>Antribacter stalactiti gen. nov., sp. nov., a new member of the family Nacardiaceae isolated from a cave.</title>
        <authorList>
            <person name="Kim I.S."/>
        </authorList>
    </citation>
    <scope>NUCLEOTIDE SEQUENCE [LARGE SCALE GENOMIC DNA]</scope>
    <source>
        <strain evidence="1 2">YC2-7</strain>
    </source>
</reference>
<protein>
    <submittedName>
        <fullName evidence="1">Uncharacterized protein</fullName>
    </submittedName>
</protein>
<dbReference type="RefSeq" id="WP_169588877.1">
    <property type="nucleotide sequence ID" value="NZ_VCQU01000005.1"/>
</dbReference>
<reference evidence="1 2" key="1">
    <citation type="submission" date="2019-05" db="EMBL/GenBank/DDBJ databases">
        <authorList>
            <person name="Lee S.D."/>
        </authorList>
    </citation>
    <scope>NUCLEOTIDE SEQUENCE [LARGE SCALE GENOMIC DNA]</scope>
    <source>
        <strain evidence="1 2">YC2-7</strain>
    </source>
</reference>
<accession>A0A848KCY3</accession>
<dbReference type="AlphaFoldDB" id="A0A848KCY3"/>
<evidence type="ECO:0000313" key="1">
    <source>
        <dbReference type="EMBL" id="NMN96705.1"/>
    </source>
</evidence>
<dbReference type="Proteomes" id="UP000535543">
    <property type="component" value="Unassembled WGS sequence"/>
</dbReference>
<gene>
    <name evidence="1" type="ORF">FGL95_16835</name>
</gene>
<name>A0A848KCY3_9NOCA</name>